<dbReference type="Proteomes" id="UP000010931">
    <property type="component" value="Unassembled WGS sequence"/>
</dbReference>
<dbReference type="AlphaFoldDB" id="L7EVI5"/>
<proteinExistence type="predicted"/>
<organism evidence="1 2">
    <name type="scientific">Streptomyces turgidiscabies (strain Car8)</name>
    <dbReference type="NCBI Taxonomy" id="698760"/>
    <lineage>
        <taxon>Bacteria</taxon>
        <taxon>Bacillati</taxon>
        <taxon>Actinomycetota</taxon>
        <taxon>Actinomycetes</taxon>
        <taxon>Kitasatosporales</taxon>
        <taxon>Streptomycetaceae</taxon>
        <taxon>Streptomyces</taxon>
    </lineage>
</organism>
<protein>
    <recommendedName>
        <fullName evidence="3">Histidine kinase/HSP90-like ATPase domain-containing protein</fullName>
    </recommendedName>
</protein>
<evidence type="ECO:0000313" key="1">
    <source>
        <dbReference type="EMBL" id="ELP63428.1"/>
    </source>
</evidence>
<dbReference type="Gene3D" id="3.30.565.10">
    <property type="entry name" value="Histidine kinase-like ATPase, C-terminal domain"/>
    <property type="match status" value="1"/>
</dbReference>
<sequence length="42" mass="4619">MGDWEEHGRGLHLVENIAAAWGVRNRGRHGKTVWALITAPVG</sequence>
<keyword evidence="2" id="KW-1185">Reference proteome</keyword>
<dbReference type="InterPro" id="IPR036890">
    <property type="entry name" value="HATPase_C_sf"/>
</dbReference>
<evidence type="ECO:0000313" key="2">
    <source>
        <dbReference type="Proteomes" id="UP000010931"/>
    </source>
</evidence>
<evidence type="ECO:0008006" key="3">
    <source>
        <dbReference type="Google" id="ProtNLM"/>
    </source>
</evidence>
<name>L7EVI5_STRT8</name>
<reference evidence="1 2" key="1">
    <citation type="journal article" date="2011" name="Plasmid">
        <title>Streptomyces turgidiscabies Car8 contains a modular pathogenicity island that shares virulence genes with other actinobacterial plant pathogens.</title>
        <authorList>
            <person name="Huguet-Tapia J.C."/>
            <person name="Badger J.H."/>
            <person name="Loria R."/>
            <person name="Pettis G.S."/>
        </authorList>
    </citation>
    <scope>NUCLEOTIDE SEQUENCE [LARGE SCALE GENOMIC DNA]</scope>
    <source>
        <strain evidence="1 2">Car8</strain>
    </source>
</reference>
<dbReference type="PATRIC" id="fig|698760.3.peg.7669"/>
<comment type="caution">
    <text evidence="1">The sequence shown here is derived from an EMBL/GenBank/DDBJ whole genome shotgun (WGS) entry which is preliminary data.</text>
</comment>
<gene>
    <name evidence="1" type="ORF">STRTUCAR8_06941</name>
</gene>
<accession>L7EVI5</accession>
<dbReference type="EMBL" id="AEJB01000515">
    <property type="protein sequence ID" value="ELP63428.1"/>
    <property type="molecule type" value="Genomic_DNA"/>
</dbReference>